<proteinExistence type="predicted"/>
<feature type="domain" description="Conserved hypothetical protein CHP02679 N terminus" evidence="2">
    <location>
        <begin position="36"/>
        <end position="242"/>
    </location>
</feature>
<evidence type="ECO:0000259" key="1">
    <source>
        <dbReference type="Pfam" id="PF09664"/>
    </source>
</evidence>
<organism evidence="3 4">
    <name type="scientific">Nocardia rhizosphaerae</name>
    <dbReference type="NCBI Taxonomy" id="1691571"/>
    <lineage>
        <taxon>Bacteria</taxon>
        <taxon>Bacillati</taxon>
        <taxon>Actinomycetota</taxon>
        <taxon>Actinomycetes</taxon>
        <taxon>Mycobacteriales</taxon>
        <taxon>Nocardiaceae</taxon>
        <taxon>Nocardia</taxon>
    </lineage>
</organism>
<sequence>MSMPAKTRTYLADASLAEVWQKVRKRLETNGHRAVGTVTVELDSAAAQRLSGLPGIAVRPGQRRLKLAELDEALRRSAAKAGLVPVVADLTGGPLRDRPSERLERAETVRQLWDGVERALHANGFGTADWARSWISWLHQSTLLVRGGDAAVAEFEVAARALAIVLAEPGTSRMLGELANTVGGSSHALDADQLAGRIALRGLGFALGVEDPQTPRGRIELWEQVGVSVDRISGTVLIWAFRPPGRDAWSRMMQMRADLGLISHMTMAELAVAPNALVPTREIVSGCENPQVLQRIAESGIDRPVACFSGNPSSAGQLLAARVALRYHGDFDWPGVAIAARMIAAGAEPWRMGSRDYQEAVSAGIPRIPLAGRSVATPWDPDLQAAMERAEQAVHEESVLNSLIGDL</sequence>
<keyword evidence="4" id="KW-1185">Reference proteome</keyword>
<accession>A0ABV8LAG4</accession>
<gene>
    <name evidence="3" type="ORF">ACFOW8_20085</name>
</gene>
<dbReference type="EMBL" id="JBHSBA010000012">
    <property type="protein sequence ID" value="MFC4127235.1"/>
    <property type="molecule type" value="Genomic_DNA"/>
</dbReference>
<comment type="caution">
    <text evidence="3">The sequence shown here is derived from an EMBL/GenBank/DDBJ whole genome shotgun (WGS) entry which is preliminary data.</text>
</comment>
<dbReference type="RefSeq" id="WP_378552495.1">
    <property type="nucleotide sequence ID" value="NZ_JBHSBA010000012.1"/>
</dbReference>
<dbReference type="Proteomes" id="UP001595767">
    <property type="component" value="Unassembled WGS sequence"/>
</dbReference>
<feature type="domain" description="DUF2399" evidence="1">
    <location>
        <begin position="264"/>
        <end position="407"/>
    </location>
</feature>
<dbReference type="Pfam" id="PF11796">
    <property type="entry name" value="DUF3323"/>
    <property type="match status" value="1"/>
</dbReference>
<evidence type="ECO:0000259" key="2">
    <source>
        <dbReference type="Pfam" id="PF11796"/>
    </source>
</evidence>
<protein>
    <submittedName>
        <fullName evidence="3">DUF2399 domain-containing protein</fullName>
    </submittedName>
</protein>
<name>A0ABV8LAG4_9NOCA</name>
<dbReference type="InterPro" id="IPR024466">
    <property type="entry name" value="CHP02679_N"/>
</dbReference>
<evidence type="ECO:0000313" key="3">
    <source>
        <dbReference type="EMBL" id="MFC4127235.1"/>
    </source>
</evidence>
<dbReference type="Pfam" id="PF09664">
    <property type="entry name" value="DUF2399"/>
    <property type="match status" value="1"/>
</dbReference>
<evidence type="ECO:0000313" key="4">
    <source>
        <dbReference type="Proteomes" id="UP001595767"/>
    </source>
</evidence>
<dbReference type="InterPro" id="IPR024465">
    <property type="entry name" value="DUF2399"/>
</dbReference>
<reference evidence="4" key="1">
    <citation type="journal article" date="2019" name="Int. J. Syst. Evol. Microbiol.">
        <title>The Global Catalogue of Microorganisms (GCM) 10K type strain sequencing project: providing services to taxonomists for standard genome sequencing and annotation.</title>
        <authorList>
            <consortium name="The Broad Institute Genomics Platform"/>
            <consortium name="The Broad Institute Genome Sequencing Center for Infectious Disease"/>
            <person name="Wu L."/>
            <person name="Ma J."/>
        </authorList>
    </citation>
    <scope>NUCLEOTIDE SEQUENCE [LARGE SCALE GENOMIC DNA]</scope>
    <source>
        <strain evidence="4">CGMCC 4.7204</strain>
    </source>
</reference>